<dbReference type="OrthoDB" id="529367at2759"/>
<feature type="transmembrane region" description="Helical" evidence="7">
    <location>
        <begin position="168"/>
        <end position="186"/>
    </location>
</feature>
<keyword evidence="6" id="KW-0862">Zinc</keyword>
<name>A0A6G1HJL6_9PEZI</name>
<evidence type="ECO:0000256" key="7">
    <source>
        <dbReference type="SAM" id="Phobius"/>
    </source>
</evidence>
<feature type="transmembrane region" description="Helical" evidence="7">
    <location>
        <begin position="67"/>
        <end position="88"/>
    </location>
</feature>
<dbReference type="GO" id="GO:0038023">
    <property type="term" value="F:signaling receptor activity"/>
    <property type="evidence" value="ECO:0007669"/>
    <property type="project" value="TreeGrafter"/>
</dbReference>
<reference evidence="8" key="1">
    <citation type="journal article" date="2020" name="Stud. Mycol.">
        <title>101 Dothideomycetes genomes: a test case for predicting lifestyles and emergence of pathogens.</title>
        <authorList>
            <person name="Haridas S."/>
            <person name="Albert R."/>
            <person name="Binder M."/>
            <person name="Bloem J."/>
            <person name="Labutti K."/>
            <person name="Salamov A."/>
            <person name="Andreopoulos B."/>
            <person name="Baker S."/>
            <person name="Barry K."/>
            <person name="Bills G."/>
            <person name="Bluhm B."/>
            <person name="Cannon C."/>
            <person name="Castanera R."/>
            <person name="Culley D."/>
            <person name="Daum C."/>
            <person name="Ezra D."/>
            <person name="Gonzalez J."/>
            <person name="Henrissat B."/>
            <person name="Kuo A."/>
            <person name="Liang C."/>
            <person name="Lipzen A."/>
            <person name="Lutzoni F."/>
            <person name="Magnuson J."/>
            <person name="Mondo S."/>
            <person name="Nolan M."/>
            <person name="Ohm R."/>
            <person name="Pangilinan J."/>
            <person name="Park H.-J."/>
            <person name="Ramirez L."/>
            <person name="Alfaro M."/>
            <person name="Sun H."/>
            <person name="Tritt A."/>
            <person name="Yoshinaga Y."/>
            <person name="Zwiers L.-H."/>
            <person name="Turgeon B."/>
            <person name="Goodwin S."/>
            <person name="Spatafora J."/>
            <person name="Crous P."/>
            <person name="Grigoriev I."/>
        </authorList>
    </citation>
    <scope>NUCLEOTIDE SEQUENCE</scope>
    <source>
        <strain evidence="8">CBS 262.69</strain>
    </source>
</reference>
<comment type="similarity">
    <text evidence="2">Belongs to the ADIPOR family.</text>
</comment>
<dbReference type="InterPro" id="IPR004254">
    <property type="entry name" value="AdipoR/HlyIII-related"/>
</dbReference>
<dbReference type="GO" id="GO:0006882">
    <property type="term" value="P:intracellular zinc ion homeostasis"/>
    <property type="evidence" value="ECO:0007669"/>
    <property type="project" value="TreeGrafter"/>
</dbReference>
<evidence type="ECO:0000256" key="4">
    <source>
        <dbReference type="ARBA" id="ARBA00022989"/>
    </source>
</evidence>
<evidence type="ECO:0000313" key="9">
    <source>
        <dbReference type="Proteomes" id="UP000799640"/>
    </source>
</evidence>
<evidence type="ECO:0000256" key="2">
    <source>
        <dbReference type="ARBA" id="ARBA00007018"/>
    </source>
</evidence>
<evidence type="ECO:0000256" key="5">
    <source>
        <dbReference type="ARBA" id="ARBA00023136"/>
    </source>
</evidence>
<keyword evidence="9" id="KW-1185">Reference proteome</keyword>
<dbReference type="PANTHER" id="PTHR20855">
    <property type="entry name" value="ADIPOR/PROGESTIN RECEPTOR-RELATED"/>
    <property type="match status" value="1"/>
</dbReference>
<proteinExistence type="inferred from homology"/>
<dbReference type="PANTHER" id="PTHR20855:SF52">
    <property type="entry name" value="ADIPONECTIN RECEPTOR PROTEIN"/>
    <property type="match status" value="1"/>
</dbReference>
<dbReference type="Proteomes" id="UP000799640">
    <property type="component" value="Unassembled WGS sequence"/>
</dbReference>
<dbReference type="GO" id="GO:0016020">
    <property type="term" value="C:membrane"/>
    <property type="evidence" value="ECO:0007669"/>
    <property type="project" value="UniProtKB-SubCell"/>
</dbReference>
<feature type="transmembrane region" description="Helical" evidence="7">
    <location>
        <begin position="269"/>
        <end position="289"/>
    </location>
</feature>
<feature type="binding site" evidence="6">
    <location>
        <position position="267"/>
    </location>
    <ligand>
        <name>Zn(2+)</name>
        <dbReference type="ChEBI" id="CHEBI:29105"/>
    </ligand>
</feature>
<sequence length="313" mass="35164">MGIANQVIKAAEDIQHGVEERLTVLWDEIKEWQQDNHFITSGYRPESNSYRKSVASLRYIHNETVNIYSHLIGTIYSVIASVVLYFTLKPRYETATLEDVAVFSCFFFGSTACLGMSATYHLISNHSSSVSKFGNHLDYVGIVFMIWGSFIPSIYYGFSTEPALIRRYWTMITTIGAGTALVAISPQFRTPKWRPFRAAMFVAMGLSAIVPVLHGLELFGQAEMEKSMALRWMLAQGMFYILGAVIYAARVPERLAPGRFDIWGSSHQIFHVLVLTAAATHLTGLLRAFDYRHGKGNVMPVGVFDGAPAWLRR</sequence>
<evidence type="ECO:0000256" key="3">
    <source>
        <dbReference type="ARBA" id="ARBA00022692"/>
    </source>
</evidence>
<dbReference type="GO" id="GO:0046872">
    <property type="term" value="F:metal ion binding"/>
    <property type="evidence" value="ECO:0007669"/>
    <property type="project" value="UniProtKB-KW"/>
</dbReference>
<evidence type="ECO:0000256" key="6">
    <source>
        <dbReference type="PIRSR" id="PIRSR604254-1"/>
    </source>
</evidence>
<gene>
    <name evidence="8" type="ORF">EJ06DRAFT_560194</name>
</gene>
<keyword evidence="5 7" id="KW-0472">Membrane</keyword>
<feature type="binding site" evidence="6">
    <location>
        <position position="121"/>
    </location>
    <ligand>
        <name>Zn(2+)</name>
        <dbReference type="ChEBI" id="CHEBI:29105"/>
    </ligand>
</feature>
<dbReference type="EMBL" id="ML996708">
    <property type="protein sequence ID" value="KAF2396253.1"/>
    <property type="molecule type" value="Genomic_DNA"/>
</dbReference>
<organism evidence="8 9">
    <name type="scientific">Trichodelitschia bisporula</name>
    <dbReference type="NCBI Taxonomy" id="703511"/>
    <lineage>
        <taxon>Eukaryota</taxon>
        <taxon>Fungi</taxon>
        <taxon>Dikarya</taxon>
        <taxon>Ascomycota</taxon>
        <taxon>Pezizomycotina</taxon>
        <taxon>Dothideomycetes</taxon>
        <taxon>Dothideomycetes incertae sedis</taxon>
        <taxon>Phaeotrichales</taxon>
        <taxon>Phaeotrichaceae</taxon>
        <taxon>Trichodelitschia</taxon>
    </lineage>
</organism>
<keyword evidence="3 7" id="KW-0812">Transmembrane</keyword>
<feature type="transmembrane region" description="Helical" evidence="7">
    <location>
        <begin position="100"/>
        <end position="123"/>
    </location>
</feature>
<evidence type="ECO:0000256" key="1">
    <source>
        <dbReference type="ARBA" id="ARBA00004141"/>
    </source>
</evidence>
<keyword evidence="6" id="KW-0479">Metal-binding</keyword>
<protein>
    <submittedName>
        <fullName evidence="8">HlyIII-domain-containing protein</fullName>
    </submittedName>
</protein>
<dbReference type="AlphaFoldDB" id="A0A6G1HJL6"/>
<feature type="transmembrane region" description="Helical" evidence="7">
    <location>
        <begin position="228"/>
        <end position="249"/>
    </location>
</feature>
<evidence type="ECO:0000313" key="8">
    <source>
        <dbReference type="EMBL" id="KAF2396253.1"/>
    </source>
</evidence>
<feature type="transmembrane region" description="Helical" evidence="7">
    <location>
        <begin position="139"/>
        <end position="156"/>
    </location>
</feature>
<comment type="subcellular location">
    <subcellularLocation>
        <location evidence="1">Membrane</location>
        <topology evidence="1">Multi-pass membrane protein</topology>
    </subcellularLocation>
</comment>
<dbReference type="Pfam" id="PF03006">
    <property type="entry name" value="HlyIII"/>
    <property type="match status" value="1"/>
</dbReference>
<accession>A0A6G1HJL6</accession>
<feature type="binding site" evidence="6">
    <location>
        <position position="271"/>
    </location>
    <ligand>
        <name>Zn(2+)</name>
        <dbReference type="ChEBI" id="CHEBI:29105"/>
    </ligand>
</feature>
<keyword evidence="4 7" id="KW-1133">Transmembrane helix</keyword>
<feature type="transmembrane region" description="Helical" evidence="7">
    <location>
        <begin position="198"/>
        <end position="216"/>
    </location>
</feature>